<feature type="compositionally biased region" description="Basic and acidic residues" evidence="6">
    <location>
        <begin position="548"/>
        <end position="558"/>
    </location>
</feature>
<protein>
    <recommendedName>
        <fullName evidence="7">C2H2-type domain-containing protein</fullName>
    </recommendedName>
</protein>
<feature type="compositionally biased region" description="Polar residues" evidence="6">
    <location>
        <begin position="87"/>
        <end position="101"/>
    </location>
</feature>
<proteinExistence type="predicted"/>
<evidence type="ECO:0000313" key="8">
    <source>
        <dbReference type="EMBL" id="KAG5856195.1"/>
    </source>
</evidence>
<feature type="region of interest" description="Disordered" evidence="6">
    <location>
        <begin position="20"/>
        <end position="211"/>
    </location>
</feature>
<evidence type="ECO:0000256" key="5">
    <source>
        <dbReference type="PROSITE-ProRule" id="PRU00042"/>
    </source>
</evidence>
<organism evidence="8 9">
    <name type="scientific">Anguilla anguilla</name>
    <name type="common">European freshwater eel</name>
    <name type="synonym">Muraena anguilla</name>
    <dbReference type="NCBI Taxonomy" id="7936"/>
    <lineage>
        <taxon>Eukaryota</taxon>
        <taxon>Metazoa</taxon>
        <taxon>Chordata</taxon>
        <taxon>Craniata</taxon>
        <taxon>Vertebrata</taxon>
        <taxon>Euteleostomi</taxon>
        <taxon>Actinopterygii</taxon>
        <taxon>Neopterygii</taxon>
        <taxon>Teleostei</taxon>
        <taxon>Anguilliformes</taxon>
        <taxon>Anguillidae</taxon>
        <taxon>Anguilla</taxon>
    </lineage>
</organism>
<dbReference type="Proteomes" id="UP001044222">
    <property type="component" value="Unassembled WGS sequence"/>
</dbReference>
<feature type="domain" description="C2H2-type" evidence="7">
    <location>
        <begin position="457"/>
        <end position="479"/>
    </location>
</feature>
<evidence type="ECO:0000256" key="1">
    <source>
        <dbReference type="ARBA" id="ARBA00022723"/>
    </source>
</evidence>
<dbReference type="Gene3D" id="3.30.160.60">
    <property type="entry name" value="Classic Zinc Finger"/>
    <property type="match status" value="5"/>
</dbReference>
<dbReference type="PROSITE" id="PS00028">
    <property type="entry name" value="ZINC_FINGER_C2H2_1"/>
    <property type="match status" value="7"/>
</dbReference>
<evidence type="ECO:0000256" key="4">
    <source>
        <dbReference type="ARBA" id="ARBA00022833"/>
    </source>
</evidence>
<feature type="compositionally biased region" description="Gly residues" evidence="6">
    <location>
        <begin position="148"/>
        <end position="162"/>
    </location>
</feature>
<keyword evidence="2" id="KW-0677">Repeat</keyword>
<feature type="region of interest" description="Disordered" evidence="6">
    <location>
        <begin position="698"/>
        <end position="760"/>
    </location>
</feature>
<feature type="domain" description="C2H2-type" evidence="7">
    <location>
        <begin position="221"/>
        <end position="248"/>
    </location>
</feature>
<feature type="region of interest" description="Disordered" evidence="6">
    <location>
        <begin position="527"/>
        <end position="558"/>
    </location>
</feature>
<keyword evidence="1" id="KW-0479">Metal-binding</keyword>
<feature type="domain" description="C2H2-type" evidence="7">
    <location>
        <begin position="483"/>
        <end position="510"/>
    </location>
</feature>
<evidence type="ECO:0000256" key="2">
    <source>
        <dbReference type="ARBA" id="ARBA00022737"/>
    </source>
</evidence>
<keyword evidence="9" id="KW-1185">Reference proteome</keyword>
<feature type="domain" description="C2H2-type" evidence="7">
    <location>
        <begin position="337"/>
        <end position="364"/>
    </location>
</feature>
<evidence type="ECO:0000256" key="6">
    <source>
        <dbReference type="SAM" id="MobiDB-lite"/>
    </source>
</evidence>
<accession>A0A9D3MZJ3</accession>
<feature type="domain" description="C2H2-type" evidence="7">
    <location>
        <begin position="249"/>
        <end position="276"/>
    </location>
</feature>
<feature type="compositionally biased region" description="Acidic residues" evidence="6">
    <location>
        <begin position="176"/>
        <end position="210"/>
    </location>
</feature>
<feature type="domain" description="C2H2-type" evidence="7">
    <location>
        <begin position="308"/>
        <end position="335"/>
    </location>
</feature>
<reference evidence="8" key="1">
    <citation type="submission" date="2021-01" db="EMBL/GenBank/DDBJ databases">
        <title>A chromosome-scale assembly of European eel, Anguilla anguilla.</title>
        <authorList>
            <person name="Henkel C."/>
            <person name="Jong-Raadsen S.A."/>
            <person name="Dufour S."/>
            <person name="Weltzien F.-A."/>
            <person name="Palstra A.P."/>
            <person name="Pelster B."/>
            <person name="Spaink H.P."/>
            <person name="Van Den Thillart G.E."/>
            <person name="Jansen H."/>
            <person name="Zahm M."/>
            <person name="Klopp C."/>
            <person name="Cedric C."/>
            <person name="Louis A."/>
            <person name="Berthelot C."/>
            <person name="Parey E."/>
            <person name="Roest Crollius H."/>
            <person name="Montfort J."/>
            <person name="Robinson-Rechavi M."/>
            <person name="Bucao C."/>
            <person name="Bouchez O."/>
            <person name="Gislard M."/>
            <person name="Lluch J."/>
            <person name="Milhes M."/>
            <person name="Lampietro C."/>
            <person name="Lopez Roques C."/>
            <person name="Donnadieu C."/>
            <person name="Braasch I."/>
            <person name="Desvignes T."/>
            <person name="Postlethwait J."/>
            <person name="Bobe J."/>
            <person name="Guiguen Y."/>
            <person name="Dirks R."/>
        </authorList>
    </citation>
    <scope>NUCLEOTIDE SEQUENCE</scope>
    <source>
        <strain evidence="8">Tag_6206</strain>
        <tissue evidence="8">Liver</tissue>
    </source>
</reference>
<keyword evidence="4" id="KW-0862">Zinc</keyword>
<feature type="compositionally biased region" description="Polar residues" evidence="6">
    <location>
        <begin position="36"/>
        <end position="62"/>
    </location>
</feature>
<gene>
    <name evidence="8" type="ORF">ANANG_G00005460</name>
</gene>
<evidence type="ECO:0000259" key="7">
    <source>
        <dbReference type="PROSITE" id="PS50157"/>
    </source>
</evidence>
<dbReference type="SUPFAM" id="SSF57667">
    <property type="entry name" value="beta-beta-alpha zinc fingers"/>
    <property type="match status" value="5"/>
</dbReference>
<dbReference type="InterPro" id="IPR013087">
    <property type="entry name" value="Znf_C2H2_type"/>
</dbReference>
<dbReference type="SMART" id="SM00355">
    <property type="entry name" value="ZnF_C2H2"/>
    <property type="match status" value="10"/>
</dbReference>
<dbReference type="InterPro" id="IPR036236">
    <property type="entry name" value="Znf_C2H2_sf"/>
</dbReference>
<dbReference type="PANTHER" id="PTHR24379:SF121">
    <property type="entry name" value="C2H2-TYPE DOMAIN-CONTAINING PROTEIN"/>
    <property type="match status" value="1"/>
</dbReference>
<feature type="compositionally biased region" description="Basic and acidic residues" evidence="6">
    <location>
        <begin position="751"/>
        <end position="760"/>
    </location>
</feature>
<dbReference type="EMBL" id="JAFIRN010000001">
    <property type="protein sequence ID" value="KAG5856195.1"/>
    <property type="molecule type" value="Genomic_DNA"/>
</dbReference>
<name>A0A9D3MZJ3_ANGAN</name>
<evidence type="ECO:0000313" key="9">
    <source>
        <dbReference type="Proteomes" id="UP001044222"/>
    </source>
</evidence>
<dbReference type="PROSITE" id="PS50157">
    <property type="entry name" value="ZINC_FINGER_C2H2_2"/>
    <property type="match status" value="8"/>
</dbReference>
<comment type="caution">
    <text evidence="8">The sequence shown here is derived from an EMBL/GenBank/DDBJ whole genome shotgun (WGS) entry which is preliminary data.</text>
</comment>
<feature type="domain" description="C2H2-type" evidence="7">
    <location>
        <begin position="418"/>
        <end position="450"/>
    </location>
</feature>
<feature type="domain" description="C2H2-type" evidence="7">
    <location>
        <begin position="365"/>
        <end position="392"/>
    </location>
</feature>
<dbReference type="Pfam" id="PF00096">
    <property type="entry name" value="zf-C2H2"/>
    <property type="match status" value="3"/>
</dbReference>
<evidence type="ECO:0000256" key="3">
    <source>
        <dbReference type="ARBA" id="ARBA00022771"/>
    </source>
</evidence>
<dbReference type="AlphaFoldDB" id="A0A9D3MZJ3"/>
<keyword evidence="3 5" id="KW-0863">Zinc-finger</keyword>
<dbReference type="PANTHER" id="PTHR24379">
    <property type="entry name" value="KRAB AND ZINC FINGER DOMAIN-CONTAINING"/>
    <property type="match status" value="1"/>
</dbReference>
<dbReference type="GO" id="GO:0008270">
    <property type="term" value="F:zinc ion binding"/>
    <property type="evidence" value="ECO:0007669"/>
    <property type="project" value="UniProtKB-KW"/>
</dbReference>
<dbReference type="FunFam" id="3.30.160.60:FF:000100">
    <property type="entry name" value="Zinc finger 45-like"/>
    <property type="match status" value="1"/>
</dbReference>
<sequence>MSSEFTIDIQLTELGFPELFQDEARSKEAPSHPCPSDSSCAPLTPPNSQTASPPSQELNSDNVAGGHVLPIASKPAMARNRAPAQKVAQQSDQNKDQSNPGANVADGNRTGVGSNSVRRDTERNVSITVRKKPEPATGLNHVRAVGARGVGKSSGGDGGGKEQGVNANNKRPAAEADQDSEETEDSDISEEEDEEEEDNEEEDDDEEEIASDASADGLAEHCCRVCGLSLPSAFQLREHMHLHSGARPYRCAECGKQFCHLANYRAHLRGHAHARTPSARCRVCEASFDSEESLAHHLENSHFEKEFYQCDFCKRVFTCLTECQRHVDTHRREPRRHQCPRCQRHFRRRKSLARHMERHAARRSYLCTDCGQAFDRKNVLFRHSFSHLGLLPYTCVRCRRHFRLASLYRGHACEPQRIQCEACLGFFRSQEDFQRHKEETGCWGHQGARPRGGDDAVRCMECGQAFGSSEELRCHGSAHQRVLTCSECGKGFRSALLLMSHMGGHAGQRPCLCQRCGLGFPHQQGYDGHREHCGRPPPAPVAPKKQKKEAPAPEKVDVPPRGVWKLTLDKCPPPGASLVMFLPVPADSSSPGLADFAAGLPVGSLPASNPQTQAPALQVAMGSGSARSVQGQPSTAAHQPPAMAAVVEASTAGQGQPSEAACQESLPVPGTTLKLQISKATFVPGPQKLPETWEQSGILQPAPAGDGAQPSGTALPRGTAGGPARPPQVTMQIVGAPGAGGLFSSAAAGGARREGRGPDL</sequence>